<dbReference type="PROSITE" id="PS50110">
    <property type="entry name" value="RESPONSE_REGULATORY"/>
    <property type="match status" value="1"/>
</dbReference>
<comment type="caution">
    <text evidence="7">The sequence shown here is derived from an EMBL/GenBank/DDBJ whole genome shotgun (WGS) entry which is preliminary data.</text>
</comment>
<feature type="domain" description="HTH araC/xylS-type" evidence="5">
    <location>
        <begin position="290"/>
        <end position="388"/>
    </location>
</feature>
<feature type="modified residue" description="4-aspartylphosphate" evidence="4">
    <location>
        <position position="53"/>
    </location>
</feature>
<dbReference type="SMART" id="SM00448">
    <property type="entry name" value="REC"/>
    <property type="match status" value="1"/>
</dbReference>
<dbReference type="Gene3D" id="3.40.50.2300">
    <property type="match status" value="1"/>
</dbReference>
<dbReference type="EMBL" id="VNJI01000045">
    <property type="protein sequence ID" value="TVY06994.1"/>
    <property type="molecule type" value="Genomic_DNA"/>
</dbReference>
<evidence type="ECO:0000256" key="1">
    <source>
        <dbReference type="ARBA" id="ARBA00023015"/>
    </source>
</evidence>
<dbReference type="SUPFAM" id="SSF52172">
    <property type="entry name" value="CheY-like"/>
    <property type="match status" value="1"/>
</dbReference>
<dbReference type="RefSeq" id="WP_144852809.1">
    <property type="nucleotide sequence ID" value="NZ_VNJI01000045.1"/>
</dbReference>
<evidence type="ECO:0000256" key="4">
    <source>
        <dbReference type="PROSITE-ProRule" id="PRU00169"/>
    </source>
</evidence>
<dbReference type="Pfam" id="PF12833">
    <property type="entry name" value="HTH_18"/>
    <property type="match status" value="1"/>
</dbReference>
<dbReference type="Proteomes" id="UP000317036">
    <property type="component" value="Unassembled WGS sequence"/>
</dbReference>
<dbReference type="PROSITE" id="PS01124">
    <property type="entry name" value="HTH_ARAC_FAMILY_2"/>
    <property type="match status" value="1"/>
</dbReference>
<dbReference type="PANTHER" id="PTHR43280">
    <property type="entry name" value="ARAC-FAMILY TRANSCRIPTIONAL REGULATOR"/>
    <property type="match status" value="1"/>
</dbReference>
<protein>
    <submittedName>
        <fullName evidence="7">Response regulator</fullName>
    </submittedName>
</protein>
<evidence type="ECO:0000313" key="7">
    <source>
        <dbReference type="EMBL" id="TVY06994.1"/>
    </source>
</evidence>
<dbReference type="AlphaFoldDB" id="A0A559K4E6"/>
<organism evidence="7 8">
    <name type="scientific">Paenibacillus cremeus</name>
    <dbReference type="NCBI Taxonomy" id="2163881"/>
    <lineage>
        <taxon>Bacteria</taxon>
        <taxon>Bacillati</taxon>
        <taxon>Bacillota</taxon>
        <taxon>Bacilli</taxon>
        <taxon>Bacillales</taxon>
        <taxon>Paenibacillaceae</taxon>
        <taxon>Paenibacillus</taxon>
    </lineage>
</organism>
<feature type="domain" description="Response regulatory" evidence="6">
    <location>
        <begin position="2"/>
        <end position="118"/>
    </location>
</feature>
<evidence type="ECO:0000259" key="6">
    <source>
        <dbReference type="PROSITE" id="PS50110"/>
    </source>
</evidence>
<dbReference type="InterPro" id="IPR001789">
    <property type="entry name" value="Sig_transdc_resp-reg_receiver"/>
</dbReference>
<accession>A0A559K4E6</accession>
<proteinExistence type="predicted"/>
<dbReference type="Gene3D" id="1.10.10.60">
    <property type="entry name" value="Homeodomain-like"/>
    <property type="match status" value="2"/>
</dbReference>
<dbReference type="InterPro" id="IPR009057">
    <property type="entry name" value="Homeodomain-like_sf"/>
</dbReference>
<dbReference type="InterPro" id="IPR020449">
    <property type="entry name" value="Tscrpt_reg_AraC-type_HTH"/>
</dbReference>
<dbReference type="PRINTS" id="PR00032">
    <property type="entry name" value="HTHARAC"/>
</dbReference>
<dbReference type="PROSITE" id="PS00041">
    <property type="entry name" value="HTH_ARAC_FAMILY_1"/>
    <property type="match status" value="1"/>
</dbReference>
<dbReference type="CDD" id="cd17536">
    <property type="entry name" value="REC_YesN-like"/>
    <property type="match status" value="1"/>
</dbReference>
<dbReference type="PANTHER" id="PTHR43280:SF2">
    <property type="entry name" value="HTH-TYPE TRANSCRIPTIONAL REGULATOR EXSA"/>
    <property type="match status" value="1"/>
</dbReference>
<dbReference type="InterPro" id="IPR018060">
    <property type="entry name" value="HTH_AraC"/>
</dbReference>
<keyword evidence="3" id="KW-0804">Transcription</keyword>
<keyword evidence="2" id="KW-0238">DNA-binding</keyword>
<dbReference type="GO" id="GO:0000160">
    <property type="term" value="P:phosphorelay signal transduction system"/>
    <property type="evidence" value="ECO:0007669"/>
    <property type="project" value="InterPro"/>
</dbReference>
<keyword evidence="4" id="KW-0597">Phosphoprotein</keyword>
<dbReference type="GO" id="GO:0003700">
    <property type="term" value="F:DNA-binding transcription factor activity"/>
    <property type="evidence" value="ECO:0007669"/>
    <property type="project" value="InterPro"/>
</dbReference>
<sequence length="390" mass="44961">MNILVVDDEKSIREGIKRTLNHAFPRIHVLMVQSCQEAAAVLLNERIDAVLLDIMMPGMNGLELLASLRESHRGMKVVIISAHSKFTYAQEALRLGARDYVLKPVGKDRLIGIMSELEREWQEEQRQLTEKDRLDLNLNYLREAVFRRWVQGLDIGSFDLSRLAQNHPRFHLIRVQFDGGQDLTLSNFVVENVLSEWIGLNGCGFVVSLETNLLIGVVTLREECSCRFVEFETGARGHLDRCLNVPYTMTISCASDNFYSIPDRIRKLKSPGTDMTEQPLPASRGDETIQLAMQYIRAHFRDNLSLEKVASIVYLNPVYFSQLFKQKTGIGYKEYVIQLRMERATELLSNRTLRVVDVARLVGYDDLRHFTQVFRKKYNRTPTEYRLEAK</sequence>
<gene>
    <name evidence="7" type="ORF">FPZ49_26540</name>
</gene>
<name>A0A559K4E6_9BACL</name>
<keyword evidence="8" id="KW-1185">Reference proteome</keyword>
<dbReference type="InterPro" id="IPR011006">
    <property type="entry name" value="CheY-like_superfamily"/>
</dbReference>
<evidence type="ECO:0000313" key="8">
    <source>
        <dbReference type="Proteomes" id="UP000317036"/>
    </source>
</evidence>
<keyword evidence="1" id="KW-0805">Transcription regulation</keyword>
<reference evidence="7 8" key="1">
    <citation type="submission" date="2019-07" db="EMBL/GenBank/DDBJ databases">
        <authorList>
            <person name="Kim J."/>
        </authorList>
    </citation>
    <scope>NUCLEOTIDE SEQUENCE [LARGE SCALE GENOMIC DNA]</scope>
    <source>
        <strain evidence="7 8">JC52</strain>
    </source>
</reference>
<dbReference type="SUPFAM" id="SSF46689">
    <property type="entry name" value="Homeodomain-like"/>
    <property type="match status" value="2"/>
</dbReference>
<dbReference type="InterPro" id="IPR018062">
    <property type="entry name" value="HTH_AraC-typ_CS"/>
</dbReference>
<dbReference type="SMART" id="SM00342">
    <property type="entry name" value="HTH_ARAC"/>
    <property type="match status" value="1"/>
</dbReference>
<dbReference type="OrthoDB" id="9788446at2"/>
<evidence type="ECO:0000256" key="3">
    <source>
        <dbReference type="ARBA" id="ARBA00023163"/>
    </source>
</evidence>
<evidence type="ECO:0000256" key="2">
    <source>
        <dbReference type="ARBA" id="ARBA00023125"/>
    </source>
</evidence>
<dbReference type="Pfam" id="PF00072">
    <property type="entry name" value="Response_reg"/>
    <property type="match status" value="1"/>
</dbReference>
<evidence type="ECO:0000259" key="5">
    <source>
        <dbReference type="PROSITE" id="PS01124"/>
    </source>
</evidence>
<dbReference type="GO" id="GO:0043565">
    <property type="term" value="F:sequence-specific DNA binding"/>
    <property type="evidence" value="ECO:0007669"/>
    <property type="project" value="InterPro"/>
</dbReference>